<gene>
    <name evidence="7" type="ORF">EDM52_01215</name>
</gene>
<proteinExistence type="predicted"/>
<comment type="subcellular location">
    <subcellularLocation>
        <location evidence="1">Cell membrane</location>
        <topology evidence="1">Multi-pass membrane protein</topology>
    </subcellularLocation>
</comment>
<feature type="transmembrane region" description="Helical" evidence="6">
    <location>
        <begin position="30"/>
        <end position="47"/>
    </location>
</feature>
<sequence>MKIVNGILILLVFYGAGTLANKWLHIPLPGNLLGMLLLTLALCKGWIRMDWVEKASGFLIRHMMLFFVPIIAGVASYMGLISQDPWPILVSLVVGPFLVMIVSGRVVQWYVNRQQDQRDQAKPNLPQEGRSFDA</sequence>
<dbReference type="RefSeq" id="WP_122907207.1">
    <property type="nucleotide sequence ID" value="NZ_CBCSBE010000011.1"/>
</dbReference>
<evidence type="ECO:0000256" key="3">
    <source>
        <dbReference type="ARBA" id="ARBA00022692"/>
    </source>
</evidence>
<evidence type="ECO:0000313" key="7">
    <source>
        <dbReference type="EMBL" id="RNB76845.1"/>
    </source>
</evidence>
<keyword evidence="5 6" id="KW-0472">Membrane</keyword>
<dbReference type="GO" id="GO:0005886">
    <property type="term" value="C:plasma membrane"/>
    <property type="evidence" value="ECO:0007669"/>
    <property type="project" value="UniProtKB-SubCell"/>
</dbReference>
<keyword evidence="2" id="KW-1003">Cell membrane</keyword>
<protein>
    <submittedName>
        <fullName evidence="7">CidA/LrgA family protein</fullName>
    </submittedName>
</protein>
<dbReference type="EMBL" id="RHHR01000003">
    <property type="protein sequence ID" value="RNB76845.1"/>
    <property type="molecule type" value="Genomic_DNA"/>
</dbReference>
<keyword evidence="3 6" id="KW-0812">Transmembrane</keyword>
<dbReference type="PANTHER" id="PTHR33931:SF2">
    <property type="entry name" value="HOLIN-LIKE PROTEIN CIDA"/>
    <property type="match status" value="1"/>
</dbReference>
<feature type="transmembrane region" description="Helical" evidence="6">
    <location>
        <begin position="86"/>
        <end position="107"/>
    </location>
</feature>
<dbReference type="Proteomes" id="UP000282028">
    <property type="component" value="Unassembled WGS sequence"/>
</dbReference>
<accession>A0A3M8CPN4</accession>
<keyword evidence="4 6" id="KW-1133">Transmembrane helix</keyword>
<dbReference type="OrthoDB" id="3176438at2"/>
<evidence type="ECO:0000256" key="4">
    <source>
        <dbReference type="ARBA" id="ARBA00022989"/>
    </source>
</evidence>
<evidence type="ECO:0000313" key="8">
    <source>
        <dbReference type="Proteomes" id="UP000282028"/>
    </source>
</evidence>
<evidence type="ECO:0000256" key="6">
    <source>
        <dbReference type="SAM" id="Phobius"/>
    </source>
</evidence>
<comment type="caution">
    <text evidence="7">The sequence shown here is derived from an EMBL/GenBank/DDBJ whole genome shotgun (WGS) entry which is preliminary data.</text>
</comment>
<name>A0A3M8CPN4_9BACL</name>
<evidence type="ECO:0000256" key="2">
    <source>
        <dbReference type="ARBA" id="ARBA00022475"/>
    </source>
</evidence>
<dbReference type="PANTHER" id="PTHR33931">
    <property type="entry name" value="HOLIN-LIKE PROTEIN CIDA-RELATED"/>
    <property type="match status" value="1"/>
</dbReference>
<reference evidence="7 8" key="1">
    <citation type="submission" date="2018-10" db="EMBL/GenBank/DDBJ databases">
        <title>Phylogenomics of Brevibacillus.</title>
        <authorList>
            <person name="Dunlap C."/>
        </authorList>
    </citation>
    <scope>NUCLEOTIDE SEQUENCE [LARGE SCALE GENOMIC DNA]</scope>
    <source>
        <strain evidence="7 8">JCM 12215</strain>
    </source>
</reference>
<evidence type="ECO:0000256" key="5">
    <source>
        <dbReference type="ARBA" id="ARBA00023136"/>
    </source>
</evidence>
<organism evidence="7 8">
    <name type="scientific">Brevibacillus invocatus</name>
    <dbReference type="NCBI Taxonomy" id="173959"/>
    <lineage>
        <taxon>Bacteria</taxon>
        <taxon>Bacillati</taxon>
        <taxon>Bacillota</taxon>
        <taxon>Bacilli</taxon>
        <taxon>Bacillales</taxon>
        <taxon>Paenibacillaceae</taxon>
        <taxon>Brevibacillus</taxon>
    </lineage>
</organism>
<keyword evidence="8" id="KW-1185">Reference proteome</keyword>
<feature type="transmembrane region" description="Helical" evidence="6">
    <location>
        <begin position="59"/>
        <end position="80"/>
    </location>
</feature>
<dbReference type="AlphaFoldDB" id="A0A3M8CPN4"/>
<dbReference type="InterPro" id="IPR005538">
    <property type="entry name" value="LrgA/CidA"/>
</dbReference>
<dbReference type="Pfam" id="PF03788">
    <property type="entry name" value="LrgA"/>
    <property type="match status" value="1"/>
</dbReference>
<evidence type="ECO:0000256" key="1">
    <source>
        <dbReference type="ARBA" id="ARBA00004651"/>
    </source>
</evidence>